<comment type="subunit">
    <text evidence="2">Homodimer.</text>
</comment>
<dbReference type="NCBIfam" id="TIGR00055">
    <property type="entry name" value="uppS"/>
    <property type="match status" value="1"/>
</dbReference>
<feature type="binding site" evidence="2">
    <location>
        <position position="68"/>
    </location>
    <ligand>
        <name>substrate</name>
    </ligand>
</feature>
<feature type="active site" description="Proton acceptor" evidence="2">
    <location>
        <position position="65"/>
    </location>
</feature>
<feature type="binding site" evidence="2">
    <location>
        <position position="17"/>
    </location>
    <ligand>
        <name>Mg(2+)</name>
        <dbReference type="ChEBI" id="CHEBI:18420"/>
    </ligand>
</feature>
<feature type="binding site" evidence="2">
    <location>
        <position position="180"/>
    </location>
    <ligand>
        <name>substrate</name>
    </ligand>
</feature>
<comment type="caution">
    <text evidence="3">The sequence shown here is derived from an EMBL/GenBank/DDBJ whole genome shotgun (WGS) entry which is preliminary data.</text>
</comment>
<feature type="binding site" evidence="2">
    <location>
        <position position="30"/>
    </location>
    <ligand>
        <name>substrate</name>
    </ligand>
</feature>
<dbReference type="Proteomes" id="UP000307943">
    <property type="component" value="Unassembled WGS sequence"/>
</dbReference>
<comment type="cofactor">
    <cofactor evidence="2">
        <name>Mg(2+)</name>
        <dbReference type="ChEBI" id="CHEBI:18420"/>
    </cofactor>
    <text evidence="2">Binds 2 magnesium ions per subunit.</text>
</comment>
<organism evidence="3 4">
    <name type="scientific">Paenibacillus hemerocallicola</name>
    <dbReference type="NCBI Taxonomy" id="1172614"/>
    <lineage>
        <taxon>Bacteria</taxon>
        <taxon>Bacillati</taxon>
        <taxon>Bacillota</taxon>
        <taxon>Bacilli</taxon>
        <taxon>Bacillales</taxon>
        <taxon>Paenibacillaceae</taxon>
        <taxon>Paenibacillus</taxon>
    </lineage>
</organism>
<dbReference type="EMBL" id="VDCQ01000100">
    <property type="protein sequence ID" value="TNJ58068.1"/>
    <property type="molecule type" value="Genomic_DNA"/>
</dbReference>
<evidence type="ECO:0000256" key="2">
    <source>
        <dbReference type="HAMAP-Rule" id="MF_01139"/>
    </source>
</evidence>
<dbReference type="InterPro" id="IPR001441">
    <property type="entry name" value="UPP_synth-like"/>
</dbReference>
<dbReference type="PANTHER" id="PTHR10291:SF0">
    <property type="entry name" value="DEHYDRODOLICHYL DIPHOSPHATE SYNTHASE 2"/>
    <property type="match status" value="1"/>
</dbReference>
<protein>
    <recommendedName>
        <fullName evidence="2">Isoprenyl transferase</fullName>
        <ecNumber evidence="2">2.5.1.-</ecNumber>
    </recommendedName>
</protein>
<name>A0A5C4SWW8_9BACL</name>
<keyword evidence="2" id="KW-0460">Magnesium</keyword>
<comment type="function">
    <text evidence="2">Catalyzes the condensation of isopentenyl diphosphate (IPP) with allylic pyrophosphates generating different type of terpenoids.</text>
</comment>
<dbReference type="GO" id="GO:0005829">
    <property type="term" value="C:cytosol"/>
    <property type="evidence" value="ECO:0007669"/>
    <property type="project" value="TreeGrafter"/>
</dbReference>
<dbReference type="EC" id="2.5.1.-" evidence="2"/>
<dbReference type="GO" id="GO:0030145">
    <property type="term" value="F:manganese ion binding"/>
    <property type="evidence" value="ECO:0007669"/>
    <property type="project" value="TreeGrafter"/>
</dbReference>
<dbReference type="GO" id="GO:0008834">
    <property type="term" value="F:ditrans,polycis-undecaprenyl-diphosphate synthase [(2E,6E)-farnesyl-diphosphate specific] activity"/>
    <property type="evidence" value="ECO:0007669"/>
    <property type="project" value="TreeGrafter"/>
</dbReference>
<dbReference type="OrthoDB" id="4191603at2"/>
<keyword evidence="2" id="KW-0479">Metal-binding</keyword>
<dbReference type="GO" id="GO:0000287">
    <property type="term" value="F:magnesium ion binding"/>
    <property type="evidence" value="ECO:0007669"/>
    <property type="project" value="UniProtKB-UniRule"/>
</dbReference>
<dbReference type="GO" id="GO:0016094">
    <property type="term" value="P:polyprenol biosynthetic process"/>
    <property type="evidence" value="ECO:0007669"/>
    <property type="project" value="TreeGrafter"/>
</dbReference>
<proteinExistence type="inferred from homology"/>
<dbReference type="SUPFAM" id="SSF64005">
    <property type="entry name" value="Undecaprenyl diphosphate synthase"/>
    <property type="match status" value="1"/>
</dbReference>
<feature type="binding site" evidence="2">
    <location>
        <position position="199"/>
    </location>
    <ligand>
        <name>Mg(2+)</name>
        <dbReference type="ChEBI" id="CHEBI:18420"/>
    </ligand>
</feature>
<feature type="binding site" evidence="2">
    <location>
        <position position="34"/>
    </location>
    <ligand>
        <name>substrate</name>
    </ligand>
</feature>
<feature type="binding site" evidence="2">
    <location>
        <begin position="18"/>
        <end position="21"/>
    </location>
    <ligand>
        <name>substrate</name>
    </ligand>
</feature>
<comment type="similarity">
    <text evidence="2">Belongs to the UPP synthase family.</text>
</comment>
<keyword evidence="1 2" id="KW-0808">Transferase</keyword>
<accession>A0A5C4SWW8</accession>
<feature type="binding site" evidence="2">
    <location>
        <begin position="186"/>
        <end position="188"/>
    </location>
    <ligand>
        <name>substrate</name>
    </ligand>
</feature>
<dbReference type="CDD" id="cd00475">
    <property type="entry name" value="Cis_IPPS"/>
    <property type="match status" value="1"/>
</dbReference>
<reference evidence="3 4" key="1">
    <citation type="submission" date="2019-05" db="EMBL/GenBank/DDBJ databases">
        <title>We sequenced the genome of Paenibacillus hemerocallicola KCTC 33185 for further insight into its adaptation and study the phylogeny of Paenibacillus.</title>
        <authorList>
            <person name="Narsing Rao M.P."/>
        </authorList>
    </citation>
    <scope>NUCLEOTIDE SEQUENCE [LARGE SCALE GENOMIC DNA]</scope>
    <source>
        <strain evidence="3 4">KCTC 33185</strain>
    </source>
</reference>
<dbReference type="InterPro" id="IPR036424">
    <property type="entry name" value="UPP_synth-like_sf"/>
</dbReference>
<keyword evidence="4" id="KW-1185">Reference proteome</keyword>
<feature type="active site" evidence="2">
    <location>
        <position position="17"/>
    </location>
</feature>
<feature type="binding site" evidence="2">
    <location>
        <position position="22"/>
    </location>
    <ligand>
        <name>substrate</name>
    </ligand>
</feature>
<dbReference type="Gene3D" id="3.40.1180.10">
    <property type="entry name" value="Decaprenyl diphosphate synthase-like"/>
    <property type="match status" value="1"/>
</dbReference>
<dbReference type="Pfam" id="PF01255">
    <property type="entry name" value="Prenyltransf"/>
    <property type="match status" value="1"/>
</dbReference>
<dbReference type="AlphaFoldDB" id="A0A5C4SWW8"/>
<evidence type="ECO:0000313" key="3">
    <source>
        <dbReference type="EMBL" id="TNJ58068.1"/>
    </source>
</evidence>
<dbReference type="HAMAP" id="MF_01139">
    <property type="entry name" value="ISPT"/>
    <property type="match status" value="1"/>
</dbReference>
<evidence type="ECO:0000256" key="1">
    <source>
        <dbReference type="ARBA" id="ARBA00022679"/>
    </source>
</evidence>
<dbReference type="PANTHER" id="PTHR10291">
    <property type="entry name" value="DEHYDRODOLICHYL DIPHOSPHATE SYNTHASE FAMILY MEMBER"/>
    <property type="match status" value="1"/>
</dbReference>
<feature type="binding site" evidence="2">
    <location>
        <begin position="62"/>
        <end position="64"/>
    </location>
    <ligand>
        <name>substrate</name>
    </ligand>
</feature>
<evidence type="ECO:0000313" key="4">
    <source>
        <dbReference type="Proteomes" id="UP000307943"/>
    </source>
</evidence>
<gene>
    <name evidence="3" type="primary">uppS</name>
    <name evidence="3" type="ORF">FE784_38195</name>
</gene>
<sequence length="231" mass="26413">MIDWSGALPVHIAIMMDGNGRWATKRGLPRTAGHFAGMQAMRETIRLCHQIGLPYLTLYAFSTENWKRPAEEVDFILSLVHQFVTDSTIREFHDANIRIRFIGDLSYFSEGMRRIMNEAASMTRANTGMTVNFAMNYGGRSEIVHAVKSVIEVGMEEITPEAFESYLYTSGCPSPQLVIRTSGEQRLSGFLLWQCAQAELWFTKEMWPSFNKPLLYQALYDYQSRRMKVGS</sequence>
<feature type="binding site" evidence="2">
    <location>
        <position position="66"/>
    </location>
    <ligand>
        <name>substrate</name>
    </ligand>
</feature>